<keyword evidence="2" id="KW-1185">Reference proteome</keyword>
<evidence type="ECO:0000313" key="2">
    <source>
        <dbReference type="Proteomes" id="UP000515150"/>
    </source>
</evidence>
<dbReference type="KEGG" id="bspl:114848204"/>
<feature type="signal peptide" evidence="1">
    <location>
        <begin position="1"/>
        <end position="21"/>
    </location>
</feature>
<keyword evidence="1" id="KW-0732">Signal</keyword>
<dbReference type="OrthoDB" id="8954308at2759"/>
<accession>A0A6P7LKJ4</accession>
<proteinExistence type="predicted"/>
<gene>
    <name evidence="3" type="primary">LOC114848204</name>
</gene>
<dbReference type="Pfam" id="PF18744">
    <property type="entry name" value="SNAD1"/>
    <property type="match status" value="1"/>
</dbReference>
<reference evidence="3" key="1">
    <citation type="submission" date="2025-08" db="UniProtKB">
        <authorList>
            <consortium name="RefSeq"/>
        </authorList>
    </citation>
    <scope>IDENTIFICATION</scope>
</reference>
<sequence>MASRCWMAVVLTVLLTEHILAVDQNRLADIVNGILRQYGTQGMFSLAVTIPENQNLNINQVLQQVFQSDPAANVRNKLNNNEVYIGNRVVAAKRYTQSFGTDHAESRVVDHLSQIFNNSTQNDLLFFYVFASPCVEKCSSSTHRQNILGRIQSIRRWRDWAFVFSVIFRPNNAPENTEEQRQAALQRLGNSVDLNKIFRCYGRQCTSCYSNGQVAQYCISD</sequence>
<organism evidence="2 3">
    <name type="scientific">Betta splendens</name>
    <name type="common">Siamese fighting fish</name>
    <dbReference type="NCBI Taxonomy" id="158456"/>
    <lineage>
        <taxon>Eukaryota</taxon>
        <taxon>Metazoa</taxon>
        <taxon>Chordata</taxon>
        <taxon>Craniata</taxon>
        <taxon>Vertebrata</taxon>
        <taxon>Euteleostomi</taxon>
        <taxon>Actinopterygii</taxon>
        <taxon>Neopterygii</taxon>
        <taxon>Teleostei</taxon>
        <taxon>Neoteleostei</taxon>
        <taxon>Acanthomorphata</taxon>
        <taxon>Anabantaria</taxon>
        <taxon>Anabantiformes</taxon>
        <taxon>Anabantoidei</taxon>
        <taxon>Osphronemidae</taxon>
        <taxon>Betta</taxon>
    </lineage>
</organism>
<dbReference type="Proteomes" id="UP000515150">
    <property type="component" value="Chromosome 22"/>
</dbReference>
<dbReference type="InParanoid" id="A0A6P7LKJ4"/>
<dbReference type="AlphaFoldDB" id="A0A6P7LKJ4"/>
<evidence type="ECO:0000256" key="1">
    <source>
        <dbReference type="SAM" id="SignalP"/>
    </source>
</evidence>
<feature type="chain" id="PRO_5028430325" evidence="1">
    <location>
        <begin position="22"/>
        <end position="221"/>
    </location>
</feature>
<dbReference type="InterPro" id="IPR040958">
    <property type="entry name" value="SNAD1"/>
</dbReference>
<evidence type="ECO:0000313" key="3">
    <source>
        <dbReference type="RefSeq" id="XP_028994344.1"/>
    </source>
</evidence>
<protein>
    <submittedName>
        <fullName evidence="3">Uncharacterized protein LOC114848204</fullName>
    </submittedName>
</protein>
<dbReference type="RefSeq" id="XP_028994344.1">
    <property type="nucleotide sequence ID" value="XM_029138511.2"/>
</dbReference>
<name>A0A6P7LKJ4_BETSP</name>
<dbReference type="GeneID" id="114848204"/>